<dbReference type="SUPFAM" id="SSF47616">
    <property type="entry name" value="GST C-terminal domain-like"/>
    <property type="match status" value="1"/>
</dbReference>
<protein>
    <submittedName>
        <fullName evidence="2">Glutathione S-transferase</fullName>
    </submittedName>
</protein>
<proteinExistence type="predicted"/>
<accession>A0A9W6IJA0</accession>
<dbReference type="Gene3D" id="3.40.30.10">
    <property type="entry name" value="Glutaredoxin"/>
    <property type="match status" value="1"/>
</dbReference>
<evidence type="ECO:0000313" key="2">
    <source>
        <dbReference type="EMBL" id="GLK51346.1"/>
    </source>
</evidence>
<dbReference type="InterPro" id="IPR036282">
    <property type="entry name" value="Glutathione-S-Trfase_C_sf"/>
</dbReference>
<gene>
    <name evidence="2" type="ORF">GCM10017621_08540</name>
</gene>
<sequence>MDRPVLHIGNKRYSSWSLRAWLILRKAGIDFDEALVPLYTPQTRQAVSDLSPGGSVPALTTQHGTFWDSLAIAEWAAERVPGLWPEHEGRRALARAAVCRMHAGFTALRGQCAMDIARTPQAVALNADTRADIAAIQALWNDVGSVDGPWLFGRWSIADAFFTPVAVRFYTFDIPLHAGAQDYCDKLLADEDYAAWRSAALAETLPGPAG</sequence>
<dbReference type="CDD" id="cd03194">
    <property type="entry name" value="GST_C_3"/>
    <property type="match status" value="1"/>
</dbReference>
<evidence type="ECO:0000313" key="3">
    <source>
        <dbReference type="Proteomes" id="UP001143486"/>
    </source>
</evidence>
<organism evidence="2 3">
    <name type="scientific">Maricaulis virginensis</name>
    <dbReference type="NCBI Taxonomy" id="144022"/>
    <lineage>
        <taxon>Bacteria</taxon>
        <taxon>Pseudomonadati</taxon>
        <taxon>Pseudomonadota</taxon>
        <taxon>Alphaproteobacteria</taxon>
        <taxon>Maricaulales</taxon>
        <taxon>Maricaulaceae</taxon>
        <taxon>Maricaulis</taxon>
    </lineage>
</organism>
<dbReference type="GO" id="GO:0016034">
    <property type="term" value="F:maleylacetoacetate isomerase activity"/>
    <property type="evidence" value="ECO:0007669"/>
    <property type="project" value="TreeGrafter"/>
</dbReference>
<dbReference type="CDD" id="cd03043">
    <property type="entry name" value="GST_N_1"/>
    <property type="match status" value="1"/>
</dbReference>
<dbReference type="GO" id="GO:0006559">
    <property type="term" value="P:L-phenylalanine catabolic process"/>
    <property type="evidence" value="ECO:0007669"/>
    <property type="project" value="TreeGrafter"/>
</dbReference>
<evidence type="ECO:0000259" key="1">
    <source>
        <dbReference type="PROSITE" id="PS50404"/>
    </source>
</evidence>
<keyword evidence="3" id="KW-1185">Reference proteome</keyword>
<dbReference type="PANTHER" id="PTHR42673:SF4">
    <property type="entry name" value="MALEYLACETOACETATE ISOMERASE"/>
    <property type="match status" value="1"/>
</dbReference>
<feature type="domain" description="GST N-terminal" evidence="1">
    <location>
        <begin position="4"/>
        <end position="84"/>
    </location>
</feature>
<comment type="caution">
    <text evidence="2">The sequence shown here is derived from an EMBL/GenBank/DDBJ whole genome shotgun (WGS) entry which is preliminary data.</text>
</comment>
<reference evidence="2" key="2">
    <citation type="submission" date="2023-01" db="EMBL/GenBank/DDBJ databases">
        <authorList>
            <person name="Sun Q."/>
            <person name="Evtushenko L."/>
        </authorList>
    </citation>
    <scope>NUCLEOTIDE SEQUENCE</scope>
    <source>
        <strain evidence="2">VKM B-1513</strain>
    </source>
</reference>
<dbReference type="PROSITE" id="PS50404">
    <property type="entry name" value="GST_NTER"/>
    <property type="match status" value="1"/>
</dbReference>
<dbReference type="SUPFAM" id="SSF52833">
    <property type="entry name" value="Thioredoxin-like"/>
    <property type="match status" value="1"/>
</dbReference>
<dbReference type="RefSeq" id="WP_271185729.1">
    <property type="nucleotide sequence ID" value="NZ_BSFE01000002.1"/>
</dbReference>
<dbReference type="InterPro" id="IPR004045">
    <property type="entry name" value="Glutathione_S-Trfase_N"/>
</dbReference>
<dbReference type="PANTHER" id="PTHR42673">
    <property type="entry name" value="MALEYLACETOACETATE ISOMERASE"/>
    <property type="match status" value="1"/>
</dbReference>
<dbReference type="EMBL" id="BSFE01000002">
    <property type="protein sequence ID" value="GLK51346.1"/>
    <property type="molecule type" value="Genomic_DNA"/>
</dbReference>
<dbReference type="InterPro" id="IPR036249">
    <property type="entry name" value="Thioredoxin-like_sf"/>
</dbReference>
<reference evidence="2" key="1">
    <citation type="journal article" date="2014" name="Int. J. Syst. Evol. Microbiol.">
        <title>Complete genome sequence of Corynebacterium casei LMG S-19264T (=DSM 44701T), isolated from a smear-ripened cheese.</title>
        <authorList>
            <consortium name="US DOE Joint Genome Institute (JGI-PGF)"/>
            <person name="Walter F."/>
            <person name="Albersmeier A."/>
            <person name="Kalinowski J."/>
            <person name="Ruckert C."/>
        </authorList>
    </citation>
    <scope>NUCLEOTIDE SEQUENCE</scope>
    <source>
        <strain evidence="2">VKM B-1513</strain>
    </source>
</reference>
<name>A0A9W6IJA0_9PROT</name>
<dbReference type="AlphaFoldDB" id="A0A9W6IJA0"/>
<dbReference type="Proteomes" id="UP001143486">
    <property type="component" value="Unassembled WGS sequence"/>
</dbReference>
<dbReference type="Gene3D" id="1.20.1050.10">
    <property type="match status" value="1"/>
</dbReference>
<dbReference type="GO" id="GO:0004364">
    <property type="term" value="F:glutathione transferase activity"/>
    <property type="evidence" value="ECO:0007669"/>
    <property type="project" value="TreeGrafter"/>
</dbReference>
<dbReference type="GO" id="GO:0006749">
    <property type="term" value="P:glutathione metabolic process"/>
    <property type="evidence" value="ECO:0007669"/>
    <property type="project" value="TreeGrafter"/>
</dbReference>
<dbReference type="Pfam" id="PF13409">
    <property type="entry name" value="GST_N_2"/>
    <property type="match status" value="1"/>
</dbReference>